<sequence length="109" mass="11721">MRRQMLPSPLERRGSPPSQIWLNVTRRLGAERFPGGAAEGAGAWRFCLSARDTKPASFFPLSLGFGDSLADHGSIAVLRSPLRDAGCYSNRVGGKREKGASLLSPRLPG</sequence>
<reference evidence="1 2" key="1">
    <citation type="submission" date="2018-11" db="EMBL/GenBank/DDBJ databases">
        <authorList>
            <person name="Lopez-Roques C."/>
            <person name="Donnadieu C."/>
            <person name="Bouchez O."/>
            <person name="Klopp C."/>
            <person name="Cabau C."/>
            <person name="Zahm M."/>
        </authorList>
    </citation>
    <scope>NUCLEOTIDE SEQUENCE [LARGE SCALE GENOMIC DNA]</scope>
    <source>
        <strain evidence="1">RS831</strain>
        <tissue evidence="1">Whole body</tissue>
    </source>
</reference>
<accession>A0A437DP08</accession>
<evidence type="ECO:0000313" key="1">
    <source>
        <dbReference type="EMBL" id="RVE76595.1"/>
    </source>
</evidence>
<protein>
    <submittedName>
        <fullName evidence="1">Uncharacterized protein</fullName>
    </submittedName>
</protein>
<keyword evidence="2" id="KW-1185">Reference proteome</keyword>
<dbReference type="AlphaFoldDB" id="A0A437DP08"/>
<reference evidence="1 2" key="2">
    <citation type="submission" date="2019-01" db="EMBL/GenBank/DDBJ databases">
        <title>A chromosome length genome reference of the Java medaka (oryzias javanicus).</title>
        <authorList>
            <person name="Herpin A."/>
            <person name="Takehana Y."/>
            <person name="Naruse K."/>
            <person name="Ansai S."/>
            <person name="Kawaguchi M."/>
        </authorList>
    </citation>
    <scope>NUCLEOTIDE SEQUENCE [LARGE SCALE GENOMIC DNA]</scope>
    <source>
        <strain evidence="1">RS831</strain>
        <tissue evidence="1">Whole body</tissue>
    </source>
</reference>
<organism evidence="1 2">
    <name type="scientific">Oryzias javanicus</name>
    <name type="common">Javanese ricefish</name>
    <name type="synonym">Aplocheilus javanicus</name>
    <dbReference type="NCBI Taxonomy" id="123683"/>
    <lineage>
        <taxon>Eukaryota</taxon>
        <taxon>Metazoa</taxon>
        <taxon>Chordata</taxon>
        <taxon>Craniata</taxon>
        <taxon>Vertebrata</taxon>
        <taxon>Euteleostomi</taxon>
        <taxon>Actinopterygii</taxon>
        <taxon>Neopterygii</taxon>
        <taxon>Teleostei</taxon>
        <taxon>Neoteleostei</taxon>
        <taxon>Acanthomorphata</taxon>
        <taxon>Ovalentaria</taxon>
        <taxon>Atherinomorphae</taxon>
        <taxon>Beloniformes</taxon>
        <taxon>Adrianichthyidae</taxon>
        <taxon>Oryziinae</taxon>
        <taxon>Oryzias</taxon>
    </lineage>
</organism>
<dbReference type="Proteomes" id="UP000283210">
    <property type="component" value="Chromosome 1"/>
</dbReference>
<name>A0A437DP08_ORYJA</name>
<dbReference type="EMBL" id="CM012437">
    <property type="protein sequence ID" value="RVE76595.1"/>
    <property type="molecule type" value="Genomic_DNA"/>
</dbReference>
<proteinExistence type="predicted"/>
<gene>
    <name evidence="1" type="ORF">OJAV_G00009940</name>
</gene>
<evidence type="ECO:0000313" key="2">
    <source>
        <dbReference type="Proteomes" id="UP000283210"/>
    </source>
</evidence>